<dbReference type="Proteomes" id="UP000319143">
    <property type="component" value="Unassembled WGS sequence"/>
</dbReference>
<accession>A0A5C6DVH4</accession>
<sequence>MNCTESQTLLSAFYDDELDQTVRVQVELHSKECSLCSTDLRWMGELTAAVHRLPQPSASDDIWNRIENVLDAKMTKQSMNHIDPKQKVKRKERSEKFPWNRRGFIVSVSWVTAATLLFGLGVAWHSDWHSSADHEPLEKYVQQFTSSPTLAQRELTEAYSGRKVTADEAVQLVGYHGANIQTPPSGFTQDSLYVLDMPCCKCIQANWRRADGSCIAIFEHKKTSEPWFGNQPSRSIDCAGRSCRIVETGTQFAATWSIGDRMVTVVGLHNTDELNKIVETLS</sequence>
<dbReference type="EMBL" id="SJPV01000003">
    <property type="protein sequence ID" value="TWU39441.1"/>
    <property type="molecule type" value="Genomic_DNA"/>
</dbReference>
<dbReference type="OrthoDB" id="9782842at2"/>
<keyword evidence="1" id="KW-0472">Membrane</keyword>
<evidence type="ECO:0000256" key="1">
    <source>
        <dbReference type="SAM" id="Phobius"/>
    </source>
</evidence>
<evidence type="ECO:0000313" key="3">
    <source>
        <dbReference type="Proteomes" id="UP000319143"/>
    </source>
</evidence>
<gene>
    <name evidence="2" type="ORF">Poly41_22650</name>
</gene>
<dbReference type="RefSeq" id="WP_146526204.1">
    <property type="nucleotide sequence ID" value="NZ_SJPV01000003.1"/>
</dbReference>
<keyword evidence="3" id="KW-1185">Reference proteome</keyword>
<proteinExistence type="predicted"/>
<feature type="transmembrane region" description="Helical" evidence="1">
    <location>
        <begin position="103"/>
        <end position="124"/>
    </location>
</feature>
<keyword evidence="1" id="KW-0812">Transmembrane</keyword>
<name>A0A5C6DVH4_9BACT</name>
<reference evidence="2 3" key="1">
    <citation type="submission" date="2019-02" db="EMBL/GenBank/DDBJ databases">
        <title>Deep-cultivation of Planctomycetes and their phenomic and genomic characterization uncovers novel biology.</title>
        <authorList>
            <person name="Wiegand S."/>
            <person name="Jogler M."/>
            <person name="Boedeker C."/>
            <person name="Pinto D."/>
            <person name="Vollmers J."/>
            <person name="Rivas-Marin E."/>
            <person name="Kohn T."/>
            <person name="Peeters S.H."/>
            <person name="Heuer A."/>
            <person name="Rast P."/>
            <person name="Oberbeckmann S."/>
            <person name="Bunk B."/>
            <person name="Jeske O."/>
            <person name="Meyerdierks A."/>
            <person name="Storesund J.E."/>
            <person name="Kallscheuer N."/>
            <person name="Luecker S."/>
            <person name="Lage O.M."/>
            <person name="Pohl T."/>
            <person name="Merkel B.J."/>
            <person name="Hornburger P."/>
            <person name="Mueller R.-W."/>
            <person name="Bruemmer F."/>
            <person name="Labrenz M."/>
            <person name="Spormann A.M."/>
            <person name="Op Den Camp H."/>
            <person name="Overmann J."/>
            <person name="Amann R."/>
            <person name="Jetten M.S.M."/>
            <person name="Mascher T."/>
            <person name="Medema M.H."/>
            <person name="Devos D.P."/>
            <person name="Kaster A.-K."/>
            <person name="Ovreas L."/>
            <person name="Rohde M."/>
            <person name="Galperin M.Y."/>
            <person name="Jogler C."/>
        </authorList>
    </citation>
    <scope>NUCLEOTIDE SEQUENCE [LARGE SCALE GENOMIC DNA]</scope>
    <source>
        <strain evidence="2 3">Poly41</strain>
    </source>
</reference>
<dbReference type="Gene3D" id="1.10.10.1320">
    <property type="entry name" value="Anti-sigma factor, zinc-finger domain"/>
    <property type="match status" value="1"/>
</dbReference>
<evidence type="ECO:0000313" key="2">
    <source>
        <dbReference type="EMBL" id="TWU39441.1"/>
    </source>
</evidence>
<organism evidence="2 3">
    <name type="scientific">Novipirellula artificiosorum</name>
    <dbReference type="NCBI Taxonomy" id="2528016"/>
    <lineage>
        <taxon>Bacteria</taxon>
        <taxon>Pseudomonadati</taxon>
        <taxon>Planctomycetota</taxon>
        <taxon>Planctomycetia</taxon>
        <taxon>Pirellulales</taxon>
        <taxon>Pirellulaceae</taxon>
        <taxon>Novipirellula</taxon>
    </lineage>
</organism>
<dbReference type="InterPro" id="IPR041916">
    <property type="entry name" value="Anti_sigma_zinc_sf"/>
</dbReference>
<dbReference type="AlphaFoldDB" id="A0A5C6DVH4"/>
<keyword evidence="1" id="KW-1133">Transmembrane helix</keyword>
<comment type="caution">
    <text evidence="2">The sequence shown here is derived from an EMBL/GenBank/DDBJ whole genome shotgun (WGS) entry which is preliminary data.</text>
</comment>
<protein>
    <submittedName>
        <fullName evidence="2">Uncharacterized protein</fullName>
    </submittedName>
</protein>